<reference evidence="4" key="1">
    <citation type="submission" date="2024-06" db="EMBL/GenBank/DDBJ databases">
        <title>Multi-omics analyses provide insights into the biosynthesis of the anticancer antibiotic pleurotin in Hohenbuehelia grisea.</title>
        <authorList>
            <person name="Weaver J.A."/>
            <person name="Alberti F."/>
        </authorList>
    </citation>
    <scope>NUCLEOTIDE SEQUENCE [LARGE SCALE GENOMIC DNA]</scope>
    <source>
        <strain evidence="4">T-177</strain>
    </source>
</reference>
<dbReference type="PANTHER" id="PTHR36183:SF2">
    <property type="entry name" value="BETA-GLUCURONIDASE C-TERMINAL DOMAIN-CONTAINING PROTEIN"/>
    <property type="match status" value="1"/>
</dbReference>
<feature type="domain" description="Beta-glucuronidase C-terminal" evidence="2">
    <location>
        <begin position="415"/>
        <end position="515"/>
    </location>
</feature>
<evidence type="ECO:0000313" key="4">
    <source>
        <dbReference type="Proteomes" id="UP001556367"/>
    </source>
</evidence>
<proteinExistence type="predicted"/>
<dbReference type="InterPro" id="IPR052974">
    <property type="entry name" value="GH79_Enzymes"/>
</dbReference>
<dbReference type="Gene3D" id="3.20.20.80">
    <property type="entry name" value="Glycosidases"/>
    <property type="match status" value="1"/>
</dbReference>
<dbReference type="InterPro" id="IPR031728">
    <property type="entry name" value="GlcAase_C"/>
</dbReference>
<keyword evidence="4" id="KW-1185">Reference proteome</keyword>
<dbReference type="Proteomes" id="UP001556367">
    <property type="component" value="Unassembled WGS sequence"/>
</dbReference>
<evidence type="ECO:0000259" key="2">
    <source>
        <dbReference type="Pfam" id="PF16862"/>
    </source>
</evidence>
<dbReference type="PANTHER" id="PTHR36183">
    <property type="entry name" value="BETA-GLUCURONIDASE"/>
    <property type="match status" value="1"/>
</dbReference>
<keyword evidence="1" id="KW-0732">Signal</keyword>
<dbReference type="InterPro" id="IPR017853">
    <property type="entry name" value="GH"/>
</dbReference>
<dbReference type="Pfam" id="PF16862">
    <property type="entry name" value="Glyco_hydro_79C"/>
    <property type="match status" value="1"/>
</dbReference>
<sequence length="525" mass="57906">MMPIALCVLVASCVFALEALIPVHSPCNALLISPSLVGFSIEQDRWTDWVGTTNRNEFFYNTLTNLKHLTGKAPPIRIGACDHTNFNAAVQFSEALFPPPTSQVPYPQALNVTAGDGYYMTVRHLPPGTEVTVGVNFGQSNITAAVLEAHSLARAFRSASVVRANITLEFVEIGNEADQYALKGLRHPSFSFKAYMREWLRFSREVIKAAQITETSRTKLLSGSFLSSTHSVLGFSPQAVLKSSVFNTEVGPLITAFSQHHYSGSFCSGNGGILQDLMNKIHIRGNLSAFIPDMVAMARHGLDYVIGETNSYACHGAAGISNTAGAALWALDYLLYAGKLGVSRVYFHQGIGYKYNAIQPVHLYRSTINGEPFMPPQPPHIQPMYYAAAIASEAIGPTGATTIIELDIDHPFLAGYAFFERGTLVRAILINSHAFWAGDVEREEVRLQLRSTHDHWLRPKNMVVKRLYMRGVNETTGLRWGGQTYETRSGKIGGRLRTELLPVEEDLVIRQSEAIMLSFRYEGSN</sequence>
<feature type="chain" id="PRO_5046265115" description="Beta-glucuronidase C-terminal domain-containing protein" evidence="1">
    <location>
        <begin position="20"/>
        <end position="525"/>
    </location>
</feature>
<name>A0ABR3JKE0_9AGAR</name>
<evidence type="ECO:0000313" key="3">
    <source>
        <dbReference type="EMBL" id="KAL0956238.1"/>
    </source>
</evidence>
<dbReference type="SUPFAM" id="SSF51445">
    <property type="entry name" value="(Trans)glycosidases"/>
    <property type="match status" value="1"/>
</dbReference>
<gene>
    <name evidence="3" type="ORF">HGRIS_002392</name>
</gene>
<comment type="caution">
    <text evidence="3">The sequence shown here is derived from an EMBL/GenBank/DDBJ whole genome shotgun (WGS) entry which is preliminary data.</text>
</comment>
<feature type="signal peptide" evidence="1">
    <location>
        <begin position="1"/>
        <end position="19"/>
    </location>
</feature>
<evidence type="ECO:0000256" key="1">
    <source>
        <dbReference type="SAM" id="SignalP"/>
    </source>
</evidence>
<accession>A0ABR3JKE0</accession>
<protein>
    <recommendedName>
        <fullName evidence="2">Beta-glucuronidase C-terminal domain-containing protein</fullName>
    </recommendedName>
</protein>
<dbReference type="EMBL" id="JASNQZ010000006">
    <property type="protein sequence ID" value="KAL0956238.1"/>
    <property type="molecule type" value="Genomic_DNA"/>
</dbReference>
<organism evidence="3 4">
    <name type="scientific">Hohenbuehelia grisea</name>
    <dbReference type="NCBI Taxonomy" id="104357"/>
    <lineage>
        <taxon>Eukaryota</taxon>
        <taxon>Fungi</taxon>
        <taxon>Dikarya</taxon>
        <taxon>Basidiomycota</taxon>
        <taxon>Agaricomycotina</taxon>
        <taxon>Agaricomycetes</taxon>
        <taxon>Agaricomycetidae</taxon>
        <taxon>Agaricales</taxon>
        <taxon>Pleurotineae</taxon>
        <taxon>Pleurotaceae</taxon>
        <taxon>Hohenbuehelia</taxon>
    </lineage>
</organism>